<dbReference type="Gene3D" id="4.10.60.10">
    <property type="entry name" value="Zinc finger, CCHC-type"/>
    <property type="match status" value="1"/>
</dbReference>
<keyword evidence="1" id="KW-0862">Zinc</keyword>
<feature type="compositionally biased region" description="Low complexity" evidence="2">
    <location>
        <begin position="318"/>
        <end position="338"/>
    </location>
</feature>
<feature type="compositionally biased region" description="Polar residues" evidence="2">
    <location>
        <begin position="9"/>
        <end position="24"/>
    </location>
</feature>
<evidence type="ECO:0000256" key="1">
    <source>
        <dbReference type="PROSITE-ProRule" id="PRU00047"/>
    </source>
</evidence>
<dbReference type="SMART" id="SM00343">
    <property type="entry name" value="ZnF_C2HC"/>
    <property type="match status" value="1"/>
</dbReference>
<dbReference type="PROSITE" id="PS50158">
    <property type="entry name" value="ZF_CCHC"/>
    <property type="match status" value="1"/>
</dbReference>
<feature type="region of interest" description="Disordered" evidence="2">
    <location>
        <begin position="307"/>
        <end position="379"/>
    </location>
</feature>
<keyword evidence="1" id="KW-0479">Metal-binding</keyword>
<dbReference type="AlphaFoldDB" id="A0A2S2QCU0"/>
<keyword evidence="1" id="KW-0863">Zinc-finger</keyword>
<dbReference type="GO" id="GO:0008270">
    <property type="term" value="F:zinc ion binding"/>
    <property type="evidence" value="ECO:0007669"/>
    <property type="project" value="UniProtKB-KW"/>
</dbReference>
<feature type="region of interest" description="Disordered" evidence="2">
    <location>
        <begin position="1"/>
        <end position="24"/>
    </location>
</feature>
<dbReference type="SUPFAM" id="SSF57756">
    <property type="entry name" value="Retrovirus zinc finger-like domains"/>
    <property type="match status" value="1"/>
</dbReference>
<reference evidence="4" key="1">
    <citation type="submission" date="2018-04" db="EMBL/GenBank/DDBJ databases">
        <title>Transcriptome assembly of Sipha flava.</title>
        <authorList>
            <person name="Scully E.D."/>
            <person name="Geib S.M."/>
            <person name="Palmer N.A."/>
            <person name="Koch K."/>
            <person name="Bradshaw J."/>
            <person name="Heng-Moss T."/>
            <person name="Sarath G."/>
        </authorList>
    </citation>
    <scope>NUCLEOTIDE SEQUENCE</scope>
</reference>
<evidence type="ECO:0000259" key="3">
    <source>
        <dbReference type="PROSITE" id="PS50158"/>
    </source>
</evidence>
<accession>A0A2S2QCU0</accession>
<dbReference type="GO" id="GO:0003676">
    <property type="term" value="F:nucleic acid binding"/>
    <property type="evidence" value="ECO:0007669"/>
    <property type="project" value="InterPro"/>
</dbReference>
<dbReference type="InterPro" id="IPR001878">
    <property type="entry name" value="Znf_CCHC"/>
</dbReference>
<organism evidence="4">
    <name type="scientific">Sipha flava</name>
    <name type="common">yellow sugarcane aphid</name>
    <dbReference type="NCBI Taxonomy" id="143950"/>
    <lineage>
        <taxon>Eukaryota</taxon>
        <taxon>Metazoa</taxon>
        <taxon>Ecdysozoa</taxon>
        <taxon>Arthropoda</taxon>
        <taxon>Hexapoda</taxon>
        <taxon>Insecta</taxon>
        <taxon>Pterygota</taxon>
        <taxon>Neoptera</taxon>
        <taxon>Paraneoptera</taxon>
        <taxon>Hemiptera</taxon>
        <taxon>Sternorrhyncha</taxon>
        <taxon>Aphidomorpha</taxon>
        <taxon>Aphidoidea</taxon>
        <taxon>Aphididae</taxon>
        <taxon>Sipha</taxon>
    </lineage>
</organism>
<evidence type="ECO:0000256" key="2">
    <source>
        <dbReference type="SAM" id="MobiDB-lite"/>
    </source>
</evidence>
<feature type="compositionally biased region" description="Polar residues" evidence="2">
    <location>
        <begin position="347"/>
        <end position="358"/>
    </location>
</feature>
<gene>
    <name evidence="4" type="primary">YTX1_0</name>
    <name evidence="4" type="ORF">g.69105</name>
</gene>
<dbReference type="InterPro" id="IPR036875">
    <property type="entry name" value="Znf_CCHC_sf"/>
</dbReference>
<evidence type="ECO:0000313" key="4">
    <source>
        <dbReference type="EMBL" id="MBY75565.1"/>
    </source>
</evidence>
<protein>
    <submittedName>
        <fullName evidence="4">Transposon TX1 uncharacterized protein</fullName>
    </submittedName>
</protein>
<dbReference type="EMBL" id="GGMS01006362">
    <property type="protein sequence ID" value="MBY75565.1"/>
    <property type="molecule type" value="Transcribed_RNA"/>
</dbReference>
<sequence>MGDKPILTTDMNNSNSSSQPTHSNKTFAEITSNTSLPKMNQAIVFNSINNIKQIDYVTAISKTIPAKNIQFVSRISNNRFCVFFNSQTVMENLLKIQSSIQVNGIEISIRRLINTSKRIILSNVYPTIPNQLIIDALHELGIKTVSQISHMRAGFATEQFSHILSFRRQIYISQDSMSKLPSSITVTIENTTFRIFITDDTVTCFQCHQTGHFSSQCTNKPNSINVTEQTETEMETLIDLSSTANNIINVSCPLPITNAQKVNSSQDRDTSFINLSVESTNVTSLEQSIKPTLADKLISSANLNTKVKSLQTGKRPAPSTVTNSQPPSPTSSSSSLPSSSPPIVRPPNTQDGQTQSAKITKGITSKKLKTGPSSSSNDEVLTNIDEWLESTHELFNTHPDFSLTYNQFKDFLECSKGCSELGNLCIKYLSSPDNIIEIISTIYPNVTVKSAKNRLTRLSNALKKIQNFTNSQTYMIDCEDYETF</sequence>
<name>A0A2S2QCU0_9HEMI</name>
<feature type="domain" description="CCHC-type" evidence="3">
    <location>
        <begin position="204"/>
        <end position="219"/>
    </location>
</feature>
<proteinExistence type="predicted"/>